<evidence type="ECO:0000256" key="2">
    <source>
        <dbReference type="ARBA" id="ARBA00009533"/>
    </source>
</evidence>
<dbReference type="InterPro" id="IPR015422">
    <property type="entry name" value="PyrdxlP-dep_Trfase_small"/>
</dbReference>
<dbReference type="Gene3D" id="3.90.1150.10">
    <property type="entry name" value="Aspartate Aminotransferase, domain 1"/>
    <property type="match status" value="1"/>
</dbReference>
<evidence type="ECO:0000256" key="4">
    <source>
        <dbReference type="ARBA" id="ARBA00022898"/>
    </source>
</evidence>
<dbReference type="InterPro" id="IPR010977">
    <property type="entry name" value="Aromatic_deC"/>
</dbReference>
<dbReference type="InterPro" id="IPR015424">
    <property type="entry name" value="PyrdxlP-dep_Trfase"/>
</dbReference>
<accession>A0A5S9IMB2</accession>
<proteinExistence type="inferred from homology"/>
<evidence type="ECO:0000256" key="3">
    <source>
        <dbReference type="ARBA" id="ARBA00022793"/>
    </source>
</evidence>
<evidence type="ECO:0000313" key="8">
    <source>
        <dbReference type="EMBL" id="BBM84528.1"/>
    </source>
</evidence>
<keyword evidence="5 7" id="KW-0456">Lyase</keyword>
<dbReference type="PRINTS" id="PR00800">
    <property type="entry name" value="YHDCRBOXLASE"/>
</dbReference>
<reference evidence="8 9" key="1">
    <citation type="submission" date="2019-08" db="EMBL/GenBank/DDBJ databases">
        <title>Complete genome sequence of Candidatus Uab amorphum.</title>
        <authorList>
            <person name="Shiratori T."/>
            <person name="Suzuki S."/>
            <person name="Kakizawa Y."/>
            <person name="Ishida K."/>
        </authorList>
    </citation>
    <scope>NUCLEOTIDE SEQUENCE [LARGE SCALE GENOMIC DNA]</scope>
    <source>
        <strain evidence="8 9">SRT547</strain>
    </source>
</reference>
<organism evidence="8 9">
    <name type="scientific">Uabimicrobium amorphum</name>
    <dbReference type="NCBI Taxonomy" id="2596890"/>
    <lineage>
        <taxon>Bacteria</taxon>
        <taxon>Pseudomonadati</taxon>
        <taxon>Planctomycetota</taxon>
        <taxon>Candidatus Uabimicrobiia</taxon>
        <taxon>Candidatus Uabimicrobiales</taxon>
        <taxon>Candidatus Uabimicrobiaceae</taxon>
        <taxon>Candidatus Uabimicrobium</taxon>
    </lineage>
</organism>
<dbReference type="GO" id="GO:0005737">
    <property type="term" value="C:cytoplasm"/>
    <property type="evidence" value="ECO:0007669"/>
    <property type="project" value="TreeGrafter"/>
</dbReference>
<dbReference type="OrthoDB" id="9803665at2"/>
<gene>
    <name evidence="8" type="ORF">UABAM_02889</name>
</gene>
<name>A0A5S9IMB2_UABAM</name>
<dbReference type="GO" id="GO:0019752">
    <property type="term" value="P:carboxylic acid metabolic process"/>
    <property type="evidence" value="ECO:0007669"/>
    <property type="project" value="InterPro"/>
</dbReference>
<comment type="cofactor">
    <cofactor evidence="1 6 7">
        <name>pyridoxal 5'-phosphate</name>
        <dbReference type="ChEBI" id="CHEBI:597326"/>
    </cofactor>
</comment>
<dbReference type="GO" id="GO:0006520">
    <property type="term" value="P:amino acid metabolic process"/>
    <property type="evidence" value="ECO:0007669"/>
    <property type="project" value="InterPro"/>
</dbReference>
<protein>
    <submittedName>
        <fullName evidence="8">Aromatic-L-amino-acid decarboxylase</fullName>
    </submittedName>
</protein>
<dbReference type="SUPFAM" id="SSF53383">
    <property type="entry name" value="PLP-dependent transferases"/>
    <property type="match status" value="1"/>
</dbReference>
<comment type="similarity">
    <text evidence="2 7">Belongs to the group II decarboxylase family.</text>
</comment>
<feature type="modified residue" description="N6-(pyridoxal phosphate)lysine" evidence="6">
    <location>
        <position position="295"/>
    </location>
</feature>
<dbReference type="Proteomes" id="UP000326354">
    <property type="component" value="Chromosome"/>
</dbReference>
<dbReference type="InterPro" id="IPR002129">
    <property type="entry name" value="PyrdxlP-dep_de-COase"/>
</dbReference>
<dbReference type="AlphaFoldDB" id="A0A5S9IMB2"/>
<evidence type="ECO:0000256" key="6">
    <source>
        <dbReference type="PIRSR" id="PIRSR602129-50"/>
    </source>
</evidence>
<evidence type="ECO:0000256" key="7">
    <source>
        <dbReference type="RuleBase" id="RU000382"/>
    </source>
</evidence>
<dbReference type="Gene3D" id="3.40.640.10">
    <property type="entry name" value="Type I PLP-dependent aspartate aminotransferase-like (Major domain)"/>
    <property type="match status" value="1"/>
</dbReference>
<keyword evidence="9" id="KW-1185">Reference proteome</keyword>
<dbReference type="GO" id="GO:0016831">
    <property type="term" value="F:carboxy-lyase activity"/>
    <property type="evidence" value="ECO:0007669"/>
    <property type="project" value="UniProtKB-KW"/>
</dbReference>
<evidence type="ECO:0000256" key="5">
    <source>
        <dbReference type="ARBA" id="ARBA00023239"/>
    </source>
</evidence>
<dbReference type="KEGG" id="uam:UABAM_02889"/>
<dbReference type="InterPro" id="IPR015421">
    <property type="entry name" value="PyrdxlP-dep_Trfase_major"/>
</dbReference>
<dbReference type="PANTHER" id="PTHR11999:SF70">
    <property type="entry name" value="MIP05841P"/>
    <property type="match status" value="1"/>
</dbReference>
<evidence type="ECO:0000256" key="1">
    <source>
        <dbReference type="ARBA" id="ARBA00001933"/>
    </source>
</evidence>
<sequence>MTPEDFRKYGHQIIDWIADYRENVEKHPVMASLDPGAIAEKLPTTPPSDSESFAAFLDDLNHIVLPGVTHWNHPHYYAYFPGNATLSSILGDIICSGIGGIGLNWQSMPALTEVEEVMCDWMRQMVGLSEQWQGVIQDTASTSTLVALLCARERTSNHCQVHSGLQGEKSPLIVYSSTQSHSSVKKAALLAGFGLHNLRFIETDDQFALDAESLRKTIKEDLVQGFKPCAIVATTGTTGTTAIDPIAKMAKLAQQYNLWLHVDAAMAGSAMILPECRWMWEGIEQADSLVLNPHKWLGIVFDTSLFYIKDSEHLIRVMSTNPSYLQTAHDDEAKNYRDWGIPLGRRFRALKLWALIRDQGITGLQKRLRRDMENAQWLKKQVENMPHWQVLAPVILQTVCVHHCPPHLAGDDLDKHTLDWVNRVNLSGKAYLIPAKLDGRWMVRISIGAEATTLEHVKSLWEILQLAVAHKL</sequence>
<dbReference type="RefSeq" id="WP_151968675.1">
    <property type="nucleotide sequence ID" value="NZ_AP019860.1"/>
</dbReference>
<dbReference type="PANTHER" id="PTHR11999">
    <property type="entry name" value="GROUP II PYRIDOXAL-5-PHOSPHATE DECARBOXYLASE"/>
    <property type="match status" value="1"/>
</dbReference>
<dbReference type="Pfam" id="PF00282">
    <property type="entry name" value="Pyridoxal_deC"/>
    <property type="match status" value="1"/>
</dbReference>
<keyword evidence="4 6" id="KW-0663">Pyridoxal phosphate</keyword>
<dbReference type="GO" id="GO:0030170">
    <property type="term" value="F:pyridoxal phosphate binding"/>
    <property type="evidence" value="ECO:0007669"/>
    <property type="project" value="InterPro"/>
</dbReference>
<dbReference type="Gene3D" id="1.20.1340.10">
    <property type="entry name" value="dopa decarboxylase, N-terminal domain"/>
    <property type="match status" value="1"/>
</dbReference>
<dbReference type="EMBL" id="AP019860">
    <property type="protein sequence ID" value="BBM84528.1"/>
    <property type="molecule type" value="Genomic_DNA"/>
</dbReference>
<keyword evidence="3" id="KW-0210">Decarboxylase</keyword>
<evidence type="ECO:0000313" key="9">
    <source>
        <dbReference type="Proteomes" id="UP000326354"/>
    </source>
</evidence>